<dbReference type="SUPFAM" id="SSF50044">
    <property type="entry name" value="SH3-domain"/>
    <property type="match status" value="1"/>
</dbReference>
<keyword evidence="2" id="KW-0344">Guanine-nucleotide releasing factor</keyword>
<dbReference type="InterPro" id="IPR036028">
    <property type="entry name" value="SH3-like_dom_sf"/>
</dbReference>
<proteinExistence type="predicted"/>
<dbReference type="EMBL" id="CP045909">
    <property type="protein sequence ID" value="QQP32549.1"/>
    <property type="molecule type" value="Genomic_DNA"/>
</dbReference>
<evidence type="ECO:0000259" key="5">
    <source>
        <dbReference type="PROSITE" id="PS50002"/>
    </source>
</evidence>
<dbReference type="InterPro" id="IPR011993">
    <property type="entry name" value="PH-like_dom_sf"/>
</dbReference>
<dbReference type="CDD" id="cd11856">
    <property type="entry name" value="SH3_p47phox_like"/>
    <property type="match status" value="1"/>
</dbReference>
<dbReference type="InterPro" id="IPR001331">
    <property type="entry name" value="GDS_CDC24_CS"/>
</dbReference>
<organism evidence="7 9">
    <name type="scientific">Caligus rogercresseyi</name>
    <name type="common">Sea louse</name>
    <dbReference type="NCBI Taxonomy" id="217165"/>
    <lineage>
        <taxon>Eukaryota</taxon>
        <taxon>Metazoa</taxon>
        <taxon>Ecdysozoa</taxon>
        <taxon>Arthropoda</taxon>
        <taxon>Crustacea</taxon>
        <taxon>Multicrustacea</taxon>
        <taxon>Hexanauplia</taxon>
        <taxon>Copepoda</taxon>
        <taxon>Siphonostomatoida</taxon>
        <taxon>Caligidae</taxon>
        <taxon>Caligus</taxon>
    </lineage>
</organism>
<gene>
    <name evidence="8" type="ORF">FKW44_024255</name>
    <name evidence="7" type="ORF">FKW44_024889</name>
</gene>
<dbReference type="SMART" id="SM00326">
    <property type="entry name" value="SH3"/>
    <property type="match status" value="1"/>
</dbReference>
<sequence length="435" mass="48829">SEKKFQNGEFSSSPSSNSENMKTRRENIISELLSTESRYVSDLESVLLNYRDKLRCGANPAAIGRTFSAVCQDLKTLYCAYCQNMPSARQAVAELGGESPPSVLYQCMSEAGHQLPLSSYLLKPMQRLTKYQLMLRDLLESSNVVCGKEDLDSALTCLLGVIKVVNDSLNEVNIKGLPKALCPLGSLVASDVFQVTSENKSQSQILFRNRSQRRTVFLHDNQLLVCKPVNEKTQNYQFKFSLATSSLGMSSIVKGEDKKIELWMHGRGELYSLEAKTKKAKEDFAAELRRVIIRQKEQRSGSSLKPQIYYDTASSSTTNTTNSSGGESGCLDSRLTRSRSLESSRVSNTMRSRSLDYAGDRSSDEEDEEGRRRHKGRYLVLADYMALTSREIDLSEDDSVELIKVGCAGWWYVRLTVYPYPEGWAPSTYLEKILD</sequence>
<evidence type="ECO:0000256" key="2">
    <source>
        <dbReference type="ARBA" id="ARBA00022658"/>
    </source>
</evidence>
<dbReference type="Gene3D" id="2.30.29.30">
    <property type="entry name" value="Pleckstrin-homology domain (PH domain)/Phosphotyrosine-binding domain (PTB)"/>
    <property type="match status" value="1"/>
</dbReference>
<evidence type="ECO:0008006" key="10">
    <source>
        <dbReference type="Google" id="ProtNLM"/>
    </source>
</evidence>
<feature type="domain" description="DH" evidence="6">
    <location>
        <begin position="29"/>
        <end position="168"/>
    </location>
</feature>
<dbReference type="InterPro" id="IPR035899">
    <property type="entry name" value="DBL_dom_sf"/>
</dbReference>
<dbReference type="Gene3D" id="2.30.30.40">
    <property type="entry name" value="SH3 Domains"/>
    <property type="match status" value="1"/>
</dbReference>
<dbReference type="EMBL" id="CP045908">
    <property type="protein sequence ID" value="QQP33027.1"/>
    <property type="molecule type" value="Genomic_DNA"/>
</dbReference>
<protein>
    <recommendedName>
        <fullName evidence="10">Guanine nucleotide exchange factor DBS</fullName>
    </recommendedName>
</protein>
<dbReference type="Proteomes" id="UP000595437">
    <property type="component" value="Chromosome 20"/>
</dbReference>
<dbReference type="PROSITE" id="PS50010">
    <property type="entry name" value="DH_2"/>
    <property type="match status" value="1"/>
</dbReference>
<reference evidence="9" key="1">
    <citation type="submission" date="2021-01" db="EMBL/GenBank/DDBJ databases">
        <title>Caligus Genome Assembly.</title>
        <authorList>
            <person name="Gallardo-Escarate C."/>
        </authorList>
    </citation>
    <scope>NUCLEOTIDE SEQUENCE [LARGE SCALE GENOMIC DNA]</scope>
</reference>
<feature type="region of interest" description="Disordered" evidence="4">
    <location>
        <begin position="1"/>
        <end position="22"/>
    </location>
</feature>
<dbReference type="InterPro" id="IPR055251">
    <property type="entry name" value="SOS1_NGEF_PH"/>
</dbReference>
<dbReference type="GO" id="GO:0005737">
    <property type="term" value="C:cytoplasm"/>
    <property type="evidence" value="ECO:0007669"/>
    <property type="project" value="TreeGrafter"/>
</dbReference>
<dbReference type="PANTHER" id="PTHR22826">
    <property type="entry name" value="RHO GUANINE EXCHANGE FACTOR-RELATED"/>
    <property type="match status" value="1"/>
</dbReference>
<evidence type="ECO:0000256" key="3">
    <source>
        <dbReference type="PROSITE-ProRule" id="PRU00192"/>
    </source>
</evidence>
<name>A0A7T8GLI1_CALRO</name>
<dbReference type="InterPro" id="IPR000219">
    <property type="entry name" value="DH_dom"/>
</dbReference>
<dbReference type="SUPFAM" id="SSF48065">
    <property type="entry name" value="DBL homology domain (DH-domain)"/>
    <property type="match status" value="1"/>
</dbReference>
<feature type="domain" description="SH3" evidence="5">
    <location>
        <begin position="373"/>
        <end position="435"/>
    </location>
</feature>
<dbReference type="SMART" id="SM00325">
    <property type="entry name" value="RhoGEF"/>
    <property type="match status" value="1"/>
</dbReference>
<dbReference type="PROSITE" id="PS50002">
    <property type="entry name" value="SH3"/>
    <property type="match status" value="1"/>
</dbReference>
<evidence type="ECO:0000313" key="8">
    <source>
        <dbReference type="EMBL" id="QQP33027.1"/>
    </source>
</evidence>
<reference evidence="7" key="2">
    <citation type="journal article" name="Sci. Data">
        <title>Chromosome-scale genome assembly of the sea louse Caligus rogercresseyi by SMRT sequencing and Hi-C analysis.</title>
        <authorList>
            <person name="Gallardo-Escarate C."/>
            <person name="Valenzuela-Munoz V."/>
            <person name="Nunez-Acuna G."/>
            <person name="Valenzuela-Miranda D."/>
            <person name="Goncalves A.T."/>
            <person name="Escobar-Sepulveda H."/>
            <person name="Liachko I."/>
            <person name="Nelson B."/>
            <person name="Roberts S."/>
            <person name="Warren W."/>
        </authorList>
    </citation>
    <scope>NUCLEOTIDE SEQUENCE</scope>
    <source>
        <tissue evidence="7">Whole tissue</tissue>
    </source>
</reference>
<evidence type="ECO:0000259" key="6">
    <source>
        <dbReference type="PROSITE" id="PS50010"/>
    </source>
</evidence>
<dbReference type="SUPFAM" id="SSF50729">
    <property type="entry name" value="PH domain-like"/>
    <property type="match status" value="1"/>
</dbReference>
<evidence type="ECO:0000313" key="9">
    <source>
        <dbReference type="Proteomes" id="UP000595437"/>
    </source>
</evidence>
<dbReference type="InterPro" id="IPR001452">
    <property type="entry name" value="SH3_domain"/>
</dbReference>
<evidence type="ECO:0000256" key="1">
    <source>
        <dbReference type="ARBA" id="ARBA00022443"/>
    </source>
</evidence>
<feature type="non-terminal residue" evidence="7">
    <location>
        <position position="435"/>
    </location>
</feature>
<dbReference type="Proteomes" id="UP000595437">
    <property type="component" value="Chromosome 19"/>
</dbReference>
<dbReference type="Gene3D" id="1.20.900.10">
    <property type="entry name" value="Dbl homology (DH) domain"/>
    <property type="match status" value="2"/>
</dbReference>
<evidence type="ECO:0000313" key="7">
    <source>
        <dbReference type="EMBL" id="QQP32549.1"/>
    </source>
</evidence>
<feature type="compositionally biased region" description="Low complexity" evidence="4">
    <location>
        <begin position="313"/>
        <end position="324"/>
    </location>
</feature>
<accession>A0A7T8GLI1</accession>
<feature type="region of interest" description="Disordered" evidence="4">
    <location>
        <begin position="313"/>
        <end position="372"/>
    </location>
</feature>
<dbReference type="InterPro" id="IPR051336">
    <property type="entry name" value="RhoGEF_Guanine_NuclExch_SF"/>
</dbReference>
<evidence type="ECO:0000256" key="4">
    <source>
        <dbReference type="SAM" id="MobiDB-lite"/>
    </source>
</evidence>
<keyword evidence="9" id="KW-1185">Reference proteome</keyword>
<dbReference type="AlphaFoldDB" id="A0A7T8GLI1"/>
<dbReference type="GO" id="GO:0035556">
    <property type="term" value="P:intracellular signal transduction"/>
    <property type="evidence" value="ECO:0007669"/>
    <property type="project" value="InterPro"/>
</dbReference>
<dbReference type="PROSITE" id="PS00741">
    <property type="entry name" value="DH_1"/>
    <property type="match status" value="1"/>
</dbReference>
<dbReference type="PANTHER" id="PTHR22826:SF211">
    <property type="entry name" value="LD43457P"/>
    <property type="match status" value="1"/>
</dbReference>
<dbReference type="Pfam" id="PF00621">
    <property type="entry name" value="RhoGEF"/>
    <property type="match status" value="1"/>
</dbReference>
<dbReference type="OrthoDB" id="10004999at2759"/>
<dbReference type="GO" id="GO:0005085">
    <property type="term" value="F:guanyl-nucleotide exchange factor activity"/>
    <property type="evidence" value="ECO:0007669"/>
    <property type="project" value="UniProtKB-KW"/>
</dbReference>
<keyword evidence="1 3" id="KW-0728">SH3 domain</keyword>
<dbReference type="Pfam" id="PF22697">
    <property type="entry name" value="SOS1_NGEF_PH"/>
    <property type="match status" value="1"/>
</dbReference>